<protein>
    <submittedName>
        <fullName evidence="1">Uncharacterized protein</fullName>
    </submittedName>
</protein>
<reference evidence="1 2" key="1">
    <citation type="submission" date="2014-03" db="EMBL/GenBank/DDBJ databases">
        <title>Bradyrhizobium valentinum sp. nov., isolated from effective nodules of Lupinus mariae-josephae, a lupine endemic of basic-lime soils in Eastern Spain.</title>
        <authorList>
            <person name="Duran D."/>
            <person name="Rey L."/>
            <person name="Navarro A."/>
            <person name="Busquets A."/>
            <person name="Imperial J."/>
            <person name="Ruiz-Argueso T."/>
        </authorList>
    </citation>
    <scope>NUCLEOTIDE SEQUENCE [LARGE SCALE GENOMIC DNA]</scope>
    <source>
        <strain evidence="1 2">LmjM3</strain>
    </source>
</reference>
<organism evidence="1 2">
    <name type="scientific">Bradyrhizobium valentinum</name>
    <dbReference type="NCBI Taxonomy" id="1518501"/>
    <lineage>
        <taxon>Bacteria</taxon>
        <taxon>Pseudomonadati</taxon>
        <taxon>Pseudomonadota</taxon>
        <taxon>Alphaproteobacteria</taxon>
        <taxon>Hyphomicrobiales</taxon>
        <taxon>Nitrobacteraceae</taxon>
        <taxon>Bradyrhizobium</taxon>
    </lineage>
</organism>
<sequence>MVDEVLRKAVDTAWTVYLATHRDVADGRRCLLERHLRGKLEASQSETEELTCSGLAYLDRLPRDE</sequence>
<evidence type="ECO:0000313" key="2">
    <source>
        <dbReference type="Proteomes" id="UP000051913"/>
    </source>
</evidence>
<name>A0A0R3LFI1_9BRAD</name>
<dbReference type="AlphaFoldDB" id="A0A0R3LFI1"/>
<comment type="caution">
    <text evidence="1">The sequence shown here is derived from an EMBL/GenBank/DDBJ whole genome shotgun (WGS) entry which is preliminary data.</text>
</comment>
<evidence type="ECO:0000313" key="1">
    <source>
        <dbReference type="EMBL" id="KRR06583.1"/>
    </source>
</evidence>
<keyword evidence="2" id="KW-1185">Reference proteome</keyword>
<proteinExistence type="predicted"/>
<dbReference type="Proteomes" id="UP000051913">
    <property type="component" value="Unassembled WGS sequence"/>
</dbReference>
<gene>
    <name evidence="1" type="ORF">CP49_26900</name>
</gene>
<accession>A0A0R3LFI1</accession>
<dbReference type="EMBL" id="LLXX01000106">
    <property type="protein sequence ID" value="KRR06583.1"/>
    <property type="molecule type" value="Genomic_DNA"/>
</dbReference>